<gene>
    <name evidence="1" type="ORF">CONCODRAFT_84624</name>
</gene>
<organism evidence="1 2">
    <name type="scientific">Conidiobolus coronatus (strain ATCC 28846 / CBS 209.66 / NRRL 28638)</name>
    <name type="common">Delacroixia coronata</name>
    <dbReference type="NCBI Taxonomy" id="796925"/>
    <lineage>
        <taxon>Eukaryota</taxon>
        <taxon>Fungi</taxon>
        <taxon>Fungi incertae sedis</taxon>
        <taxon>Zoopagomycota</taxon>
        <taxon>Entomophthoromycotina</taxon>
        <taxon>Entomophthoromycetes</taxon>
        <taxon>Entomophthorales</taxon>
        <taxon>Ancylistaceae</taxon>
        <taxon>Conidiobolus</taxon>
    </lineage>
</organism>
<name>A0A137P9C2_CONC2</name>
<evidence type="ECO:0000313" key="2">
    <source>
        <dbReference type="Proteomes" id="UP000070444"/>
    </source>
</evidence>
<dbReference type="OrthoDB" id="16729at2759"/>
<dbReference type="InterPro" id="IPR009991">
    <property type="entry name" value="DCTN3"/>
</dbReference>
<reference evidence="1 2" key="1">
    <citation type="journal article" date="2015" name="Genome Biol. Evol.">
        <title>Phylogenomic analyses indicate that early fungi evolved digesting cell walls of algal ancestors of land plants.</title>
        <authorList>
            <person name="Chang Y."/>
            <person name="Wang S."/>
            <person name="Sekimoto S."/>
            <person name="Aerts A.L."/>
            <person name="Choi C."/>
            <person name="Clum A."/>
            <person name="LaButti K.M."/>
            <person name="Lindquist E.A."/>
            <person name="Yee Ngan C."/>
            <person name="Ohm R.A."/>
            <person name="Salamov A.A."/>
            <person name="Grigoriev I.V."/>
            <person name="Spatafora J.W."/>
            <person name="Berbee M.L."/>
        </authorList>
    </citation>
    <scope>NUCLEOTIDE SEQUENCE [LARGE SCALE GENOMIC DNA]</scope>
    <source>
        <strain evidence="1 2">NRRL 28638</strain>
    </source>
</reference>
<dbReference type="GO" id="GO:0005869">
    <property type="term" value="C:dynactin complex"/>
    <property type="evidence" value="ECO:0007669"/>
    <property type="project" value="InterPro"/>
</dbReference>
<dbReference type="AlphaFoldDB" id="A0A137P9C2"/>
<evidence type="ECO:0000313" key="1">
    <source>
        <dbReference type="EMBL" id="KXN71582.1"/>
    </source>
</evidence>
<protein>
    <submittedName>
        <fullName evidence="1">Uncharacterized protein</fullName>
    </submittedName>
</protein>
<dbReference type="Proteomes" id="UP000070444">
    <property type="component" value="Unassembled WGS sequence"/>
</dbReference>
<dbReference type="Pfam" id="PF07426">
    <property type="entry name" value="Dynactin_p22"/>
    <property type="match status" value="1"/>
</dbReference>
<accession>A0A137P9C2</accession>
<keyword evidence="2" id="KW-1185">Reference proteome</keyword>
<proteinExistence type="predicted"/>
<sequence length="216" mass="25157">MIQTKELNEYYFNMEDRLIKLELITQAQLNKTSEADVENNLLKKFNNLQLKWNSIVNAKENIMIGLLNNHYKLLNSSVNKVEKLNATTTSTTSKTLEQGLNTSKLSLSDKYSELKAVETQLQNFLTQLTKMEQFEKFLNTEEFRNLLNLNEKLGALDGVNKEQLREVSEIRFKMNLILDTYNQSISAVSELFIYFNDMLNRLESQVNLLEKINNDQ</sequence>
<dbReference type="GO" id="GO:0061640">
    <property type="term" value="P:cytoskeleton-dependent cytokinesis"/>
    <property type="evidence" value="ECO:0007669"/>
    <property type="project" value="InterPro"/>
</dbReference>
<dbReference type="EMBL" id="KQ964472">
    <property type="protein sequence ID" value="KXN71582.1"/>
    <property type="molecule type" value="Genomic_DNA"/>
</dbReference>